<feature type="domain" description="3-deoxy-D-manno-octulosonic-acid transferase N-terminal" evidence="9">
    <location>
        <begin position="47"/>
        <end position="208"/>
    </location>
</feature>
<dbReference type="EMBL" id="BHZE01000026">
    <property type="protein sequence ID" value="GCD78565.1"/>
    <property type="molecule type" value="Genomic_DNA"/>
</dbReference>
<dbReference type="RefSeq" id="WP_124398620.1">
    <property type="nucleotide sequence ID" value="NZ_BHZE01000026.1"/>
</dbReference>
<protein>
    <recommendedName>
        <fullName evidence="3 8">3-deoxy-D-manno-octulosonic acid transferase</fullName>
        <shortName evidence="8">Kdo transferase</shortName>
        <ecNumber evidence="2 8">2.4.99.12</ecNumber>
    </recommendedName>
    <alternativeName>
        <fullName evidence="5 8">Lipid IV(A) 3-deoxy-D-manno-octulosonic acid transferase</fullName>
    </alternativeName>
</protein>
<keyword evidence="4 8" id="KW-0808">Transferase</keyword>
<comment type="subcellular location">
    <subcellularLocation>
        <location evidence="8">Cell membrane</location>
    </subcellularLocation>
</comment>
<organism evidence="10 11">
    <name type="scientific">Thermaurantimonas aggregans</name>
    <dbReference type="NCBI Taxonomy" id="2173829"/>
    <lineage>
        <taxon>Bacteria</taxon>
        <taxon>Pseudomonadati</taxon>
        <taxon>Bacteroidota</taxon>
        <taxon>Flavobacteriia</taxon>
        <taxon>Flavobacteriales</taxon>
        <taxon>Schleiferiaceae</taxon>
        <taxon>Thermaurantimonas</taxon>
    </lineage>
</organism>
<keyword evidence="8" id="KW-1003">Cell membrane</keyword>
<dbReference type="PANTHER" id="PTHR42755">
    <property type="entry name" value="3-DEOXY-MANNO-OCTULOSONATE CYTIDYLYLTRANSFERASE"/>
    <property type="match status" value="1"/>
</dbReference>
<dbReference type="GO" id="GO:0043842">
    <property type="term" value="F:Kdo transferase activity"/>
    <property type="evidence" value="ECO:0007669"/>
    <property type="project" value="UniProtKB-EC"/>
</dbReference>
<evidence type="ECO:0000256" key="6">
    <source>
        <dbReference type="ARBA" id="ARBA00049183"/>
    </source>
</evidence>
<dbReference type="GO" id="GO:0009244">
    <property type="term" value="P:lipopolysaccharide core region biosynthetic process"/>
    <property type="evidence" value="ECO:0007669"/>
    <property type="project" value="UniProtKB-UniRule"/>
</dbReference>
<evidence type="ECO:0000256" key="1">
    <source>
        <dbReference type="ARBA" id="ARBA00004713"/>
    </source>
</evidence>
<dbReference type="InterPro" id="IPR039901">
    <property type="entry name" value="Kdotransferase"/>
</dbReference>
<comment type="pathway">
    <text evidence="1 8">Bacterial outer membrane biogenesis; LPS core biosynthesis.</text>
</comment>
<evidence type="ECO:0000313" key="10">
    <source>
        <dbReference type="EMBL" id="GCD78565.1"/>
    </source>
</evidence>
<comment type="function">
    <text evidence="8">Involved in lipopolysaccharide (LPS) biosynthesis. Catalyzes the transfer of 3-deoxy-D-manno-octulosonate (Kdo) residue(s) from CMP-Kdo to lipid IV(A), the tetraacyldisaccharide-1,4'-bisphosphate precursor of lipid A.</text>
</comment>
<evidence type="ECO:0000259" key="9">
    <source>
        <dbReference type="Pfam" id="PF04413"/>
    </source>
</evidence>
<keyword evidence="8" id="KW-0812">Transmembrane</keyword>
<comment type="catalytic activity">
    <reaction evidence="6 8">
        <text>lipid IVA (E. coli) + CMP-3-deoxy-beta-D-manno-octulosonate = alpha-Kdo-(2-&gt;6)-lipid IVA (E. coli) + CMP + H(+)</text>
        <dbReference type="Rhea" id="RHEA:28066"/>
        <dbReference type="ChEBI" id="CHEBI:15378"/>
        <dbReference type="ChEBI" id="CHEBI:58603"/>
        <dbReference type="ChEBI" id="CHEBI:60364"/>
        <dbReference type="ChEBI" id="CHEBI:60377"/>
        <dbReference type="ChEBI" id="CHEBI:85987"/>
        <dbReference type="EC" id="2.4.99.12"/>
    </reaction>
</comment>
<keyword evidence="8" id="KW-1133">Transmembrane helix</keyword>
<dbReference type="UniPathway" id="UPA00958"/>
<evidence type="ECO:0000256" key="2">
    <source>
        <dbReference type="ARBA" id="ARBA00012621"/>
    </source>
</evidence>
<dbReference type="Gene3D" id="3.40.50.11720">
    <property type="entry name" value="3-Deoxy-D-manno-octulosonic-acid transferase, N-terminal domain"/>
    <property type="match status" value="1"/>
</dbReference>
<accession>A0A401XNI9</accession>
<evidence type="ECO:0000313" key="11">
    <source>
        <dbReference type="Proteomes" id="UP000286715"/>
    </source>
</evidence>
<name>A0A401XNI9_9FLAO</name>
<reference evidence="10 11" key="1">
    <citation type="submission" date="2018-11" db="EMBL/GenBank/DDBJ databases">
        <title>Schleiferia aggregans sp. nov., a moderately thermophilic heterotrophic bacterium isolated from microbial mats at a terrestrial hot spring.</title>
        <authorList>
            <person name="Iino T."/>
            <person name="Ohkuma M."/>
            <person name="Haruta S."/>
        </authorList>
    </citation>
    <scope>NUCLEOTIDE SEQUENCE [LARGE SCALE GENOMIC DNA]</scope>
    <source>
        <strain evidence="10 11">LA</strain>
    </source>
</reference>
<dbReference type="GO" id="GO:0005886">
    <property type="term" value="C:plasma membrane"/>
    <property type="evidence" value="ECO:0007669"/>
    <property type="project" value="UniProtKB-SubCell"/>
</dbReference>
<dbReference type="PANTHER" id="PTHR42755:SF1">
    <property type="entry name" value="3-DEOXY-D-MANNO-OCTULOSONIC ACID TRANSFERASE, MITOCHONDRIAL-RELATED"/>
    <property type="match status" value="1"/>
</dbReference>
<dbReference type="Proteomes" id="UP000286715">
    <property type="component" value="Unassembled WGS sequence"/>
</dbReference>
<evidence type="ECO:0000256" key="8">
    <source>
        <dbReference type="RuleBase" id="RU365103"/>
    </source>
</evidence>
<comment type="caution">
    <text evidence="10">The sequence shown here is derived from an EMBL/GenBank/DDBJ whole genome shotgun (WGS) entry which is preliminary data.</text>
</comment>
<proteinExistence type="inferred from homology"/>
<dbReference type="OrthoDB" id="9789797at2"/>
<evidence type="ECO:0000256" key="5">
    <source>
        <dbReference type="ARBA" id="ARBA00031445"/>
    </source>
</evidence>
<dbReference type="InterPro" id="IPR007507">
    <property type="entry name" value="Glycos_transf_N"/>
</dbReference>
<sequence>MIFSLVYGVGIRIYYAAICLASFWNSKAKDWIKGRQDWENNLRTNLPKGQIFWIHASSLGEYEMARPIIRAIKQEKPDTQIVLSFFSPSGYNHFKDEGLVSVKFYLPLDTPYNAKIVLDILKPKAVLFIKYEFWPNLLQLIIKQEIPLFFAGVVFRSDQWFWKVPANPVLKILKSCTAVMVQNQQSLELAHRYGLSSHLFLTGDTRFDRAREISLSEYSNSMVENFRKNHYTVIVGSSWIGDEERYIPLIHKYLHWRWIIAPHDVSESNVQRLAKALSLPTVFFAKAQHSEIFEKRVLLIDTIGHLSRLYRYADIALVGGAFGSGLHNIVEALAYGIPVLFGPKHHKFWEAEEAISHQLAHSYSTSTDLEKWLIHYENAENRQLTKGEIEHWFTKYTDATSRVINILKAKEGL</sequence>
<evidence type="ECO:0000256" key="4">
    <source>
        <dbReference type="ARBA" id="ARBA00022679"/>
    </source>
</evidence>
<evidence type="ECO:0000256" key="7">
    <source>
        <dbReference type="PIRSR" id="PIRSR639901-1"/>
    </source>
</evidence>
<dbReference type="GO" id="GO:0009245">
    <property type="term" value="P:lipid A biosynthetic process"/>
    <property type="evidence" value="ECO:0007669"/>
    <property type="project" value="TreeGrafter"/>
</dbReference>
<dbReference type="EC" id="2.4.99.12" evidence="2 8"/>
<feature type="transmembrane region" description="Helical" evidence="8">
    <location>
        <begin position="6"/>
        <end position="25"/>
    </location>
</feature>
<dbReference type="Gene3D" id="3.40.50.2000">
    <property type="entry name" value="Glycogen Phosphorylase B"/>
    <property type="match status" value="1"/>
</dbReference>
<keyword evidence="11" id="KW-1185">Reference proteome</keyword>
<dbReference type="InterPro" id="IPR038107">
    <property type="entry name" value="Glycos_transf_N_sf"/>
</dbReference>
<gene>
    <name evidence="10" type="ORF">JCM31826_20470</name>
</gene>
<comment type="similarity">
    <text evidence="8">Belongs to the glycosyltransferase group 1 family.</text>
</comment>
<feature type="active site" description="Proton acceptor" evidence="7">
    <location>
        <position position="61"/>
    </location>
</feature>
<keyword evidence="8" id="KW-0472">Membrane</keyword>
<dbReference type="SUPFAM" id="SSF53756">
    <property type="entry name" value="UDP-Glycosyltransferase/glycogen phosphorylase"/>
    <property type="match status" value="1"/>
</dbReference>
<dbReference type="Pfam" id="PF04413">
    <property type="entry name" value="Glycos_transf_N"/>
    <property type="match status" value="1"/>
</dbReference>
<keyword evidence="8" id="KW-0448">Lipopolysaccharide biosynthesis</keyword>
<evidence type="ECO:0000256" key="3">
    <source>
        <dbReference type="ARBA" id="ARBA00019077"/>
    </source>
</evidence>
<dbReference type="AlphaFoldDB" id="A0A401XNI9"/>